<comment type="subcellular location">
    <subcellularLocation>
        <location evidence="1">Membrane</location>
        <topology evidence="1">Multi-pass membrane protein</topology>
    </subcellularLocation>
</comment>
<dbReference type="Proteomes" id="UP000278542">
    <property type="component" value="Unassembled WGS sequence"/>
</dbReference>
<feature type="transmembrane region" description="Helical" evidence="5">
    <location>
        <begin position="168"/>
        <end position="192"/>
    </location>
</feature>
<evidence type="ECO:0000256" key="2">
    <source>
        <dbReference type="ARBA" id="ARBA00022692"/>
    </source>
</evidence>
<keyword evidence="4 5" id="KW-0472">Membrane</keyword>
<dbReference type="RefSeq" id="WP_121143752.1">
    <property type="nucleotide sequence ID" value="NZ_RBWY01000001.1"/>
</dbReference>
<dbReference type="GO" id="GO:0016020">
    <property type="term" value="C:membrane"/>
    <property type="evidence" value="ECO:0007669"/>
    <property type="project" value="UniProtKB-SubCell"/>
</dbReference>
<feature type="transmembrane region" description="Helical" evidence="5">
    <location>
        <begin position="74"/>
        <end position="97"/>
    </location>
</feature>
<evidence type="ECO:0000256" key="3">
    <source>
        <dbReference type="ARBA" id="ARBA00022989"/>
    </source>
</evidence>
<evidence type="ECO:0000256" key="4">
    <source>
        <dbReference type="ARBA" id="ARBA00023136"/>
    </source>
</evidence>
<dbReference type="PANTHER" id="PTHR10361:SF28">
    <property type="entry name" value="P3 PROTEIN-RELATED"/>
    <property type="match status" value="1"/>
</dbReference>
<evidence type="ECO:0000313" key="6">
    <source>
        <dbReference type="EMBL" id="RKS86823.1"/>
    </source>
</evidence>
<dbReference type="PANTHER" id="PTHR10361">
    <property type="entry name" value="SODIUM-BILE ACID COTRANSPORTER"/>
    <property type="match status" value="1"/>
</dbReference>
<proteinExistence type="predicted"/>
<evidence type="ECO:0000256" key="5">
    <source>
        <dbReference type="SAM" id="Phobius"/>
    </source>
</evidence>
<dbReference type="InterPro" id="IPR004710">
    <property type="entry name" value="Bilac:Na_transpt"/>
</dbReference>
<dbReference type="InterPro" id="IPR038770">
    <property type="entry name" value="Na+/solute_symporter_sf"/>
</dbReference>
<feature type="transmembrane region" description="Helical" evidence="5">
    <location>
        <begin position="20"/>
        <end position="38"/>
    </location>
</feature>
<gene>
    <name evidence="6" type="ORF">DES39_0021</name>
</gene>
<feature type="transmembrane region" description="Helical" evidence="5">
    <location>
        <begin position="103"/>
        <end position="125"/>
    </location>
</feature>
<keyword evidence="7" id="KW-1185">Reference proteome</keyword>
<accession>A0A495RH17</accession>
<dbReference type="OrthoDB" id="9806785at2"/>
<feature type="transmembrane region" description="Helical" evidence="5">
    <location>
        <begin position="199"/>
        <end position="217"/>
    </location>
</feature>
<evidence type="ECO:0000313" key="7">
    <source>
        <dbReference type="Proteomes" id="UP000278542"/>
    </source>
</evidence>
<dbReference type="InterPro" id="IPR002657">
    <property type="entry name" value="BilAc:Na_symport/Acr3"/>
</dbReference>
<feature type="transmembrane region" description="Helical" evidence="5">
    <location>
        <begin position="132"/>
        <end position="156"/>
    </location>
</feature>
<name>A0A495RH17_9GAMM</name>
<feature type="transmembrane region" description="Helical" evidence="5">
    <location>
        <begin position="44"/>
        <end position="62"/>
    </location>
</feature>
<organism evidence="6 7">
    <name type="scientific">Orbus hercynius</name>
    <dbReference type="NCBI Taxonomy" id="593135"/>
    <lineage>
        <taxon>Bacteria</taxon>
        <taxon>Pseudomonadati</taxon>
        <taxon>Pseudomonadota</taxon>
        <taxon>Gammaproteobacteria</taxon>
        <taxon>Orbales</taxon>
        <taxon>Orbaceae</taxon>
        <taxon>Orbus</taxon>
    </lineage>
</organism>
<dbReference type="Pfam" id="PF01758">
    <property type="entry name" value="SBF"/>
    <property type="match status" value="1"/>
</dbReference>
<keyword evidence="3 5" id="KW-1133">Transmembrane helix</keyword>
<sequence>MANRASQILIKTIVSLTRMFPIWAILCAVLAYMMPNLFLPIKSYTSELLMFVMFTMGVTLSVDDFKRVIVKPKAVIVCTLLHYIVMPLTALILAKLFNMRPELLVGMVLVGSVASGTASNVMIYLAKGDVALSVTISSVSTLVGVVVTPLLTLALVGTSVEVPFWSMFMSIVKIVFIPIVAGVIVHHLLYGIVRKLERFLPLMSMICILIIISIVVAGSRDQITQVGFMVILAVVLHNGIGLLGGYWGGRLLGFDEATCRTMSLEVGMQNSALAATLGTTYFSSLSALPAAVFSVWHNVSGSLLAGYWQGKPVKSKKLPSSK</sequence>
<protein>
    <submittedName>
        <fullName evidence="6">BASS family bile acid:Na+ symporter</fullName>
    </submittedName>
</protein>
<feature type="transmembrane region" description="Helical" evidence="5">
    <location>
        <begin position="223"/>
        <end position="247"/>
    </location>
</feature>
<comment type="caution">
    <text evidence="6">The sequence shown here is derived from an EMBL/GenBank/DDBJ whole genome shotgun (WGS) entry which is preliminary data.</text>
</comment>
<keyword evidence="2 5" id="KW-0812">Transmembrane</keyword>
<dbReference type="AlphaFoldDB" id="A0A495RH17"/>
<evidence type="ECO:0000256" key="1">
    <source>
        <dbReference type="ARBA" id="ARBA00004141"/>
    </source>
</evidence>
<dbReference type="EMBL" id="RBWY01000001">
    <property type="protein sequence ID" value="RKS86823.1"/>
    <property type="molecule type" value="Genomic_DNA"/>
</dbReference>
<dbReference type="Gene3D" id="1.20.1530.20">
    <property type="match status" value="1"/>
</dbReference>
<reference evidence="6 7" key="1">
    <citation type="submission" date="2018-10" db="EMBL/GenBank/DDBJ databases">
        <title>Genomic Encyclopedia of Type Strains, Phase IV (KMG-IV): sequencing the most valuable type-strain genomes for metagenomic binning, comparative biology and taxonomic classification.</title>
        <authorList>
            <person name="Goeker M."/>
        </authorList>
    </citation>
    <scope>NUCLEOTIDE SEQUENCE [LARGE SCALE GENOMIC DNA]</scope>
    <source>
        <strain evidence="6 7">DSM 22228</strain>
    </source>
</reference>